<gene>
    <name evidence="2" type="ORF">H3Z82_07890</name>
</gene>
<organism evidence="2 3">
    <name type="scientific">Gelidibacter maritimus</name>
    <dbReference type="NCBI Taxonomy" id="2761487"/>
    <lineage>
        <taxon>Bacteria</taxon>
        <taxon>Pseudomonadati</taxon>
        <taxon>Bacteroidota</taxon>
        <taxon>Flavobacteriia</taxon>
        <taxon>Flavobacteriales</taxon>
        <taxon>Flavobacteriaceae</taxon>
        <taxon>Gelidibacter</taxon>
    </lineage>
</organism>
<dbReference type="EMBL" id="JACGLT010000005">
    <property type="protein sequence ID" value="MBA6152641.1"/>
    <property type="molecule type" value="Genomic_DNA"/>
</dbReference>
<evidence type="ECO:0000313" key="3">
    <source>
        <dbReference type="Proteomes" id="UP000541857"/>
    </source>
</evidence>
<comment type="caution">
    <text evidence="2">The sequence shown here is derived from an EMBL/GenBank/DDBJ whole genome shotgun (WGS) entry which is preliminary data.</text>
</comment>
<dbReference type="RefSeq" id="WP_182204539.1">
    <property type="nucleotide sequence ID" value="NZ_JACGLT010000005.1"/>
</dbReference>
<feature type="region of interest" description="Disordered" evidence="1">
    <location>
        <begin position="19"/>
        <end position="38"/>
    </location>
</feature>
<dbReference type="Gene3D" id="2.40.128.490">
    <property type="entry name" value="Uncharacterised protein PF14869, DUF4488"/>
    <property type="match status" value="1"/>
</dbReference>
<evidence type="ECO:0008006" key="4">
    <source>
        <dbReference type="Google" id="ProtNLM"/>
    </source>
</evidence>
<name>A0A7W2M4N1_9FLAO</name>
<reference evidence="2 3" key="1">
    <citation type="submission" date="2020-07" db="EMBL/GenBank/DDBJ databases">
        <title>Bacterium isolated from marine sediment.</title>
        <authorList>
            <person name="Shang D."/>
        </authorList>
    </citation>
    <scope>NUCLEOTIDE SEQUENCE [LARGE SCALE GENOMIC DNA]</scope>
    <source>
        <strain evidence="2 3">F6074</strain>
    </source>
</reference>
<evidence type="ECO:0000313" key="2">
    <source>
        <dbReference type="EMBL" id="MBA6152641.1"/>
    </source>
</evidence>
<keyword evidence="3" id="KW-1185">Reference proteome</keyword>
<proteinExistence type="predicted"/>
<protein>
    <recommendedName>
        <fullName evidence="4">Lipocalin-like domain-containing protein</fullName>
    </recommendedName>
</protein>
<sequence length="161" mass="18885">MKILFLFISLITLSPCNDSKSPDNPIKSEAQEGQATNKDQAMKLNGTWEMVSYYNYVDNEVVDSFKTNAGYKQVKMYTDRKVMWSKNVPGDSTEWFGYGDYTADDNELIEVLEYGSEMMRSIIEEKHEFKYELVLDKNKFSQIEIDDEGNRLYSENYRRIE</sequence>
<dbReference type="Proteomes" id="UP000541857">
    <property type="component" value="Unassembled WGS sequence"/>
</dbReference>
<accession>A0A7W2M4N1</accession>
<evidence type="ECO:0000256" key="1">
    <source>
        <dbReference type="SAM" id="MobiDB-lite"/>
    </source>
</evidence>
<dbReference type="AlphaFoldDB" id="A0A7W2M4N1"/>